<name>D5ELZ0_CORAD</name>
<dbReference type="Proteomes" id="UP000000925">
    <property type="component" value="Chromosome"/>
</dbReference>
<organism evidence="1 2">
    <name type="scientific">Coraliomargarita akajimensis (strain DSM 45221 / IAM 15411 / JCM 23193 / KCTC 12865 / 04OKA010-24)</name>
    <dbReference type="NCBI Taxonomy" id="583355"/>
    <lineage>
        <taxon>Bacteria</taxon>
        <taxon>Pseudomonadati</taxon>
        <taxon>Verrucomicrobiota</taxon>
        <taxon>Opitutia</taxon>
        <taxon>Puniceicoccales</taxon>
        <taxon>Coraliomargaritaceae</taxon>
        <taxon>Coraliomargarita</taxon>
    </lineage>
</organism>
<dbReference type="EMBL" id="CP001998">
    <property type="protein sequence ID" value="ADE53315.1"/>
    <property type="molecule type" value="Genomic_DNA"/>
</dbReference>
<proteinExistence type="predicted"/>
<dbReference type="KEGG" id="caa:Caka_0289"/>
<evidence type="ECO:0000313" key="1">
    <source>
        <dbReference type="EMBL" id="ADE53315.1"/>
    </source>
</evidence>
<gene>
    <name evidence="1" type="ordered locus">Caka_0289</name>
</gene>
<dbReference type="RefSeq" id="WP_013042041.1">
    <property type="nucleotide sequence ID" value="NC_014008.1"/>
</dbReference>
<evidence type="ECO:0000313" key="2">
    <source>
        <dbReference type="Proteomes" id="UP000000925"/>
    </source>
</evidence>
<dbReference type="AlphaFoldDB" id="D5ELZ0"/>
<keyword evidence="2" id="KW-1185">Reference proteome</keyword>
<protein>
    <submittedName>
        <fullName evidence="1">Uncharacterized protein</fullName>
    </submittedName>
</protein>
<dbReference type="STRING" id="583355.Caka_0289"/>
<dbReference type="HOGENOM" id="CLU_996432_0_0_0"/>
<sequence length="279" mass="32111">MKPYRITLNILIASFALQNIAQSQEIGQTESELISIIGKPNSIVSAGSKSIYLYDTKKITLVDGKVDSIKEVKRSASSSAKNKNDVRKASSYDEKLEKYRGLLDKPVESIFSSIGSPLHKHAYGNGINHVYTYENLRISALNGHVWKISYLEKDSPHKLPKSKATIKSTKILLKDNQREVTYKDIEGHWARKDWLRDEHLMFTEYKRNGMRRSGVWTKSQGKKGVNYEQYTRYSIKDGYINEAFTKDKVRIYMENGNLIRIWLSEEIGPTKYTFTKLDI</sequence>
<accession>D5ELZ0</accession>
<reference evidence="1 2" key="1">
    <citation type="journal article" date="2010" name="Stand. Genomic Sci.">
        <title>Complete genome sequence of Coraliomargarita akajimensis type strain (04OKA010-24).</title>
        <authorList>
            <person name="Mavromatis K."/>
            <person name="Abt B."/>
            <person name="Brambilla E."/>
            <person name="Lapidus A."/>
            <person name="Copeland A."/>
            <person name="Deshpande S."/>
            <person name="Nolan M."/>
            <person name="Lucas S."/>
            <person name="Tice H."/>
            <person name="Cheng J.F."/>
            <person name="Han C."/>
            <person name="Detter J.C."/>
            <person name="Woyke T."/>
            <person name="Goodwin L."/>
            <person name="Pitluck S."/>
            <person name="Held B."/>
            <person name="Brettin T."/>
            <person name="Tapia R."/>
            <person name="Ivanova N."/>
            <person name="Mikhailova N."/>
            <person name="Pati A."/>
            <person name="Liolios K."/>
            <person name="Chen A."/>
            <person name="Palaniappan K."/>
            <person name="Land M."/>
            <person name="Hauser L."/>
            <person name="Chang Y.J."/>
            <person name="Jeffries C.D."/>
            <person name="Rohde M."/>
            <person name="Goker M."/>
            <person name="Bristow J."/>
            <person name="Eisen J.A."/>
            <person name="Markowitz V."/>
            <person name="Hugenholtz P."/>
            <person name="Klenk H.P."/>
            <person name="Kyrpides N.C."/>
        </authorList>
    </citation>
    <scope>NUCLEOTIDE SEQUENCE [LARGE SCALE GENOMIC DNA]</scope>
    <source>
        <strain evidence="2">DSM 45221 / IAM 15411 / JCM 23193 / KCTC 12865</strain>
    </source>
</reference>